<comment type="caution">
    <text evidence="6">The sequence shown here is derived from an EMBL/GenBank/DDBJ whole genome shotgun (WGS) entry which is preliminary data.</text>
</comment>
<feature type="binding site" evidence="5">
    <location>
        <position position="106"/>
    </location>
    <ligand>
        <name>[4Fe-4S] cluster</name>
        <dbReference type="ChEBI" id="CHEBI:49883"/>
    </ligand>
</feature>
<comment type="similarity">
    <text evidence="5">Belongs to the IspH family.</text>
</comment>
<dbReference type="HAMAP" id="MF_00191">
    <property type="entry name" value="IspH"/>
    <property type="match status" value="1"/>
</dbReference>
<dbReference type="GO" id="GO:0051539">
    <property type="term" value="F:4 iron, 4 sulfur cluster binding"/>
    <property type="evidence" value="ECO:0007669"/>
    <property type="project" value="UniProtKB-UniRule"/>
</dbReference>
<feature type="active site" description="Proton donor" evidence="5">
    <location>
        <position position="140"/>
    </location>
</feature>
<keyword evidence="4 5" id="KW-0411">Iron-sulfur</keyword>
<feature type="binding site" evidence="5">
    <location>
        <position position="176"/>
    </location>
    <ligand>
        <name>(2E)-4-hydroxy-3-methylbut-2-enyl diphosphate</name>
        <dbReference type="ChEBI" id="CHEBI:128753"/>
    </ligand>
</feature>
<feature type="binding site" evidence="5">
    <location>
        <position position="243"/>
    </location>
    <ligand>
        <name>dimethylallyl diphosphate</name>
        <dbReference type="ChEBI" id="CHEBI:57623"/>
    </ligand>
</feature>
<keyword evidence="2 5" id="KW-0479">Metal-binding</keyword>
<dbReference type="GO" id="GO:0051745">
    <property type="term" value="F:4-hydroxy-3-methylbut-2-enyl diphosphate reductase activity"/>
    <property type="evidence" value="ECO:0007669"/>
    <property type="project" value="UniProtKB-UniRule"/>
</dbReference>
<gene>
    <name evidence="6" type="primary">ispH_2</name>
    <name evidence="5" type="synonym">ispH</name>
    <name evidence="6" type="ORF">B879_03212</name>
</gene>
<feature type="binding site" evidence="5">
    <location>
        <position position="242"/>
    </location>
    <ligand>
        <name>isopentenyl diphosphate</name>
        <dbReference type="ChEBI" id="CHEBI:128769"/>
    </ligand>
</feature>
<feature type="binding site" evidence="5">
    <location>
        <position position="50"/>
    </location>
    <ligand>
        <name>dimethylallyl diphosphate</name>
        <dbReference type="ChEBI" id="CHEBI:57623"/>
    </ligand>
</feature>
<dbReference type="Proteomes" id="UP000004478">
    <property type="component" value="Unassembled WGS sequence"/>
</dbReference>
<feature type="binding site" evidence="5">
    <location>
        <position position="243"/>
    </location>
    <ligand>
        <name>isopentenyl diphosphate</name>
        <dbReference type="ChEBI" id="CHEBI:128769"/>
    </ligand>
</feature>
<sequence length="310" mass="35574">MKKLAYIQKLMEVTIDKNSGYCFGVEFAIKMAEDEMEVSDKLYCLGDIVHNDMEVRRLRDKGLVVIDREQLQELNDCKVLIRAHGEPPETYKMAIENNIELIDASCPVVLKLQHRVKTAFDKMEKEEGQIVIYGKKGHAEVIGLTGQTLEKAIVVMEDKDLEKIDFTKPVTLFSQTTKSTKGFYELKAKIEERIKAEKGEFNEFDFNANDSICRQVSNREPQLQRFAQENDVIIFVSGKKSSNGKALYQVCKNENERSYFVENEAEINPDWFKPTDRIGICGATSTPMWLMEQVMHHINSLEEGTLLENN</sequence>
<feature type="binding site" evidence="5">
    <location>
        <position position="50"/>
    </location>
    <ligand>
        <name>(2E)-4-hydroxy-3-methylbut-2-enyl diphosphate</name>
        <dbReference type="ChEBI" id="CHEBI:128753"/>
    </ligand>
</feature>
<feature type="binding site" evidence="5">
    <location>
        <position position="22"/>
    </location>
    <ligand>
        <name>[4Fe-4S] cluster</name>
        <dbReference type="ChEBI" id="CHEBI:49883"/>
    </ligand>
</feature>
<feature type="binding site" evidence="5">
    <location>
        <position position="285"/>
    </location>
    <ligand>
        <name>isopentenyl diphosphate</name>
        <dbReference type="ChEBI" id="CHEBI:128769"/>
    </ligand>
</feature>
<feature type="binding site" evidence="5">
    <location>
        <position position="84"/>
    </location>
    <ligand>
        <name>isopentenyl diphosphate</name>
        <dbReference type="ChEBI" id="CHEBI:128769"/>
    </ligand>
</feature>
<comment type="pathway">
    <text evidence="5">Isoprenoid biosynthesis; dimethylallyl diphosphate biosynthesis; dimethylallyl diphosphate from (2E)-4-hydroxy-3-methylbutenyl diphosphate: step 1/1.</text>
</comment>
<evidence type="ECO:0000256" key="2">
    <source>
        <dbReference type="ARBA" id="ARBA00022723"/>
    </source>
</evidence>
<feature type="binding site" evidence="5">
    <location>
        <position position="138"/>
    </location>
    <ligand>
        <name>isopentenyl diphosphate</name>
        <dbReference type="ChEBI" id="CHEBI:128769"/>
    </ligand>
</feature>
<comment type="catalytic activity">
    <reaction evidence="5">
        <text>isopentenyl diphosphate + 2 oxidized [2Fe-2S]-[ferredoxin] + H2O = (2E)-4-hydroxy-3-methylbut-2-enyl diphosphate + 2 reduced [2Fe-2S]-[ferredoxin] + 2 H(+)</text>
        <dbReference type="Rhea" id="RHEA:24488"/>
        <dbReference type="Rhea" id="RHEA-COMP:10000"/>
        <dbReference type="Rhea" id="RHEA-COMP:10001"/>
        <dbReference type="ChEBI" id="CHEBI:15377"/>
        <dbReference type="ChEBI" id="CHEBI:15378"/>
        <dbReference type="ChEBI" id="CHEBI:33737"/>
        <dbReference type="ChEBI" id="CHEBI:33738"/>
        <dbReference type="ChEBI" id="CHEBI:128753"/>
        <dbReference type="ChEBI" id="CHEBI:128769"/>
        <dbReference type="EC" id="1.17.7.4"/>
    </reaction>
</comment>
<feature type="binding site" evidence="5">
    <location>
        <position position="285"/>
    </location>
    <ligand>
        <name>dimethylallyl diphosphate</name>
        <dbReference type="ChEBI" id="CHEBI:57623"/>
    </ligand>
</feature>
<dbReference type="Gene3D" id="3.40.50.11270">
    <property type="match status" value="1"/>
</dbReference>
<dbReference type="NCBIfam" id="NF002187">
    <property type="entry name" value="PRK01045.1-1"/>
    <property type="match status" value="1"/>
</dbReference>
<dbReference type="GO" id="GO:0050992">
    <property type="term" value="P:dimethylallyl diphosphate biosynthetic process"/>
    <property type="evidence" value="ECO:0007669"/>
    <property type="project" value="UniProtKB-UniRule"/>
</dbReference>
<dbReference type="CDD" id="cd13944">
    <property type="entry name" value="lytB_ispH"/>
    <property type="match status" value="1"/>
</dbReference>
<dbReference type="GO" id="GO:0019288">
    <property type="term" value="P:isopentenyl diphosphate biosynthetic process, methylerythritol 4-phosphate pathway"/>
    <property type="evidence" value="ECO:0007669"/>
    <property type="project" value="UniProtKB-UniRule"/>
</dbReference>
<evidence type="ECO:0000256" key="4">
    <source>
        <dbReference type="ARBA" id="ARBA00023014"/>
    </source>
</evidence>
<proteinExistence type="inferred from homology"/>
<evidence type="ECO:0000313" key="7">
    <source>
        <dbReference type="Proteomes" id="UP000004478"/>
    </source>
</evidence>
<dbReference type="UniPathway" id="UPA00056">
    <property type="reaction ID" value="UER00097"/>
</dbReference>
<organism evidence="6 7">
    <name type="scientific">Cecembia lonarensis (strain CCUG 58316 / KCTC 22772 / LW9)</name>
    <dbReference type="NCBI Taxonomy" id="1225176"/>
    <lineage>
        <taxon>Bacteria</taxon>
        <taxon>Pseudomonadati</taxon>
        <taxon>Bacteroidota</taxon>
        <taxon>Cytophagia</taxon>
        <taxon>Cytophagales</taxon>
        <taxon>Cyclobacteriaceae</taxon>
        <taxon>Cecembia</taxon>
    </lineage>
</organism>
<name>K1L078_CECL9</name>
<feature type="binding site" evidence="5">
    <location>
        <position position="84"/>
    </location>
    <ligand>
        <name>(2E)-4-hydroxy-3-methylbut-2-enyl diphosphate</name>
        <dbReference type="ChEBI" id="CHEBI:128753"/>
    </ligand>
</feature>
<feature type="binding site" evidence="5">
    <location>
        <position position="138"/>
    </location>
    <ligand>
        <name>(2E)-4-hydroxy-3-methylbut-2-enyl diphosphate</name>
        <dbReference type="ChEBI" id="CHEBI:128753"/>
    </ligand>
</feature>
<dbReference type="Gene3D" id="3.40.1010.20">
    <property type="entry name" value="4-hydroxy-3-methylbut-2-enyl diphosphate reductase, catalytic domain"/>
    <property type="match status" value="2"/>
</dbReference>
<dbReference type="InterPro" id="IPR003451">
    <property type="entry name" value="LytB/IspH"/>
</dbReference>
<evidence type="ECO:0000256" key="5">
    <source>
        <dbReference type="HAMAP-Rule" id="MF_00191"/>
    </source>
</evidence>
<comment type="catalytic activity">
    <reaction evidence="5">
        <text>dimethylallyl diphosphate + 2 oxidized [2Fe-2S]-[ferredoxin] + H2O = (2E)-4-hydroxy-3-methylbut-2-enyl diphosphate + 2 reduced [2Fe-2S]-[ferredoxin] + 2 H(+)</text>
        <dbReference type="Rhea" id="RHEA:24825"/>
        <dbReference type="Rhea" id="RHEA-COMP:10000"/>
        <dbReference type="Rhea" id="RHEA-COMP:10001"/>
        <dbReference type="ChEBI" id="CHEBI:15377"/>
        <dbReference type="ChEBI" id="CHEBI:15378"/>
        <dbReference type="ChEBI" id="CHEBI:33737"/>
        <dbReference type="ChEBI" id="CHEBI:33738"/>
        <dbReference type="ChEBI" id="CHEBI:57623"/>
        <dbReference type="ChEBI" id="CHEBI:128753"/>
        <dbReference type="EC" id="1.17.7.4"/>
    </reaction>
</comment>
<feature type="binding site" evidence="5">
    <location>
        <position position="241"/>
    </location>
    <ligand>
        <name>isopentenyl diphosphate</name>
        <dbReference type="ChEBI" id="CHEBI:128769"/>
    </ligand>
</feature>
<dbReference type="GO" id="GO:0016114">
    <property type="term" value="P:terpenoid biosynthetic process"/>
    <property type="evidence" value="ECO:0007669"/>
    <property type="project" value="UniProtKB-UniRule"/>
</dbReference>
<feature type="binding site" evidence="5">
    <location>
        <position position="50"/>
    </location>
    <ligand>
        <name>isopentenyl diphosphate</name>
        <dbReference type="ChEBI" id="CHEBI:128769"/>
    </ligand>
</feature>
<dbReference type="AlphaFoldDB" id="K1L078"/>
<dbReference type="PANTHER" id="PTHR30426:SF0">
    <property type="entry name" value="4-HYDROXY-3-METHYLBUT-2-ENYL DIPHOSPHATE REDUCTASE"/>
    <property type="match status" value="1"/>
</dbReference>
<dbReference type="NCBIfam" id="TIGR00216">
    <property type="entry name" value="ispH_lytB"/>
    <property type="match status" value="1"/>
</dbReference>
<comment type="function">
    <text evidence="5">Catalyzes the conversion of 1-hydroxy-2-methyl-2-(E)-butenyl 4-diphosphate (HMBPP) into a mixture of isopentenyl diphosphate (IPP) and dimethylallyl diphosphate (DMAPP). Acts in the terminal step of the DOXP/MEP pathway for isoprenoid precursor biosynthesis.</text>
</comment>
<feature type="binding site" evidence="5">
    <location>
        <position position="242"/>
    </location>
    <ligand>
        <name>dimethylallyl diphosphate</name>
        <dbReference type="ChEBI" id="CHEBI:57623"/>
    </ligand>
</feature>
<dbReference type="PANTHER" id="PTHR30426">
    <property type="entry name" value="4-HYDROXY-3-METHYLBUT-2-ENYL DIPHOSPHATE REDUCTASE"/>
    <property type="match status" value="1"/>
</dbReference>
<protein>
    <recommendedName>
        <fullName evidence="5">4-hydroxy-3-methylbut-2-enyl diphosphate reductase</fullName>
        <shortName evidence="5">HMBPP reductase</shortName>
        <ecNumber evidence="5">1.17.7.4</ecNumber>
    </recommendedName>
</protein>
<feature type="binding site" evidence="5">
    <location>
        <position position="241"/>
    </location>
    <ligand>
        <name>(2E)-4-hydroxy-3-methylbut-2-enyl diphosphate</name>
        <dbReference type="ChEBI" id="CHEBI:128753"/>
    </ligand>
</feature>
<evidence type="ECO:0000313" key="6">
    <source>
        <dbReference type="EMBL" id="EKB48176.1"/>
    </source>
</evidence>
<comment type="cofactor">
    <cofactor evidence="5">
        <name>[4Fe-4S] cluster</name>
        <dbReference type="ChEBI" id="CHEBI:49883"/>
    </cofactor>
    <text evidence="5">Binds 1 [4Fe-4S] cluster per subunit.</text>
</comment>
<keyword evidence="3 5" id="KW-0408">Iron</keyword>
<dbReference type="EC" id="1.17.7.4" evidence="5"/>
<dbReference type="GO" id="GO:0046872">
    <property type="term" value="F:metal ion binding"/>
    <property type="evidence" value="ECO:0007669"/>
    <property type="project" value="UniProtKB-KW"/>
</dbReference>
<dbReference type="Pfam" id="PF02401">
    <property type="entry name" value="LYTB"/>
    <property type="match status" value="1"/>
</dbReference>
<feature type="binding site" evidence="5">
    <location>
        <position position="84"/>
    </location>
    <ligand>
        <name>dimethylallyl diphosphate</name>
        <dbReference type="ChEBI" id="CHEBI:57623"/>
    </ligand>
</feature>
<feature type="binding site" evidence="5">
    <location>
        <position position="241"/>
    </location>
    <ligand>
        <name>dimethylallyl diphosphate</name>
        <dbReference type="ChEBI" id="CHEBI:57623"/>
    </ligand>
</feature>
<dbReference type="EMBL" id="AMGM01000065">
    <property type="protein sequence ID" value="EKB48176.1"/>
    <property type="molecule type" value="Genomic_DNA"/>
</dbReference>
<dbReference type="PATRIC" id="fig|1225176.3.peg.3409"/>
<comment type="pathway">
    <text evidence="5">Isoprenoid biosynthesis; isopentenyl diphosphate biosynthesis via DXP pathway; isopentenyl diphosphate from 1-deoxy-D-xylulose 5-phosphate: step 6/6.</text>
</comment>
<feature type="binding site" evidence="5">
    <location>
        <position position="213"/>
    </location>
    <ligand>
        <name>[4Fe-4S] cluster</name>
        <dbReference type="ChEBI" id="CHEBI:49883"/>
    </ligand>
</feature>
<keyword evidence="7" id="KW-1185">Reference proteome</keyword>
<keyword evidence="5 6" id="KW-0560">Oxidoreductase</keyword>
<feature type="binding site" evidence="5">
    <location>
        <position position="242"/>
    </location>
    <ligand>
        <name>(2E)-4-hydroxy-3-methylbut-2-enyl diphosphate</name>
        <dbReference type="ChEBI" id="CHEBI:128753"/>
    </ligand>
</feature>
<reference evidence="6" key="1">
    <citation type="journal article" date="2012" name="J. Bacteriol.">
        <title>Draft Genome Sequence of Cecembia lonarensis Strain LW9T, Isolated from Lonar Lake, a Haloalkaline Lake in India.</title>
        <authorList>
            <person name="Shivaji S."/>
            <person name="Ara S."/>
            <person name="Singh A."/>
            <person name="Pinnaka A.K."/>
        </authorList>
    </citation>
    <scope>NUCLEOTIDE SEQUENCE [LARGE SCALE GENOMIC DNA]</scope>
    <source>
        <strain evidence="6">LW9</strain>
    </source>
</reference>
<evidence type="ECO:0000256" key="1">
    <source>
        <dbReference type="ARBA" id="ARBA00022485"/>
    </source>
</evidence>
<evidence type="ECO:0000256" key="3">
    <source>
        <dbReference type="ARBA" id="ARBA00023004"/>
    </source>
</evidence>
<keyword evidence="5" id="KW-0414">Isoprene biosynthesis</keyword>
<keyword evidence="1 5" id="KW-0004">4Fe-4S</keyword>
<feature type="binding site" evidence="5">
    <location>
        <position position="285"/>
    </location>
    <ligand>
        <name>(2E)-4-hydroxy-3-methylbut-2-enyl diphosphate</name>
        <dbReference type="ChEBI" id="CHEBI:128753"/>
    </ligand>
</feature>
<dbReference type="UniPathway" id="UPA00059">
    <property type="reaction ID" value="UER00105"/>
</dbReference>
<feature type="binding site" evidence="5">
    <location>
        <position position="138"/>
    </location>
    <ligand>
        <name>dimethylallyl diphosphate</name>
        <dbReference type="ChEBI" id="CHEBI:57623"/>
    </ligand>
</feature>
<accession>K1L078</accession>
<feature type="binding site" evidence="5">
    <location>
        <position position="243"/>
    </location>
    <ligand>
        <name>(2E)-4-hydroxy-3-methylbut-2-enyl diphosphate</name>
        <dbReference type="ChEBI" id="CHEBI:128753"/>
    </ligand>
</feature>